<protein>
    <submittedName>
        <fullName evidence="1">ParD-like family protein</fullName>
    </submittedName>
</protein>
<dbReference type="RefSeq" id="WP_053313987.1">
    <property type="nucleotide sequence ID" value="NZ_CP062152.1"/>
</dbReference>
<dbReference type="Pfam" id="PF11903">
    <property type="entry name" value="ParD_like"/>
    <property type="match status" value="1"/>
</dbReference>
<gene>
    <name evidence="1" type="ORF">M5598_29100</name>
</gene>
<dbReference type="Proteomes" id="UP001163036">
    <property type="component" value="Plasmid pVP-16-VB00198-1"/>
</dbReference>
<evidence type="ECO:0000313" key="1">
    <source>
        <dbReference type="EMBL" id="UYV30047.1"/>
    </source>
</evidence>
<accession>A0AA46UQG8</accession>
<keyword evidence="1" id="KW-0614">Plasmid</keyword>
<dbReference type="EMBL" id="CP097357">
    <property type="protein sequence ID" value="UYV30047.1"/>
    <property type="molecule type" value="Genomic_DNA"/>
</dbReference>
<sequence>MDKVLMLEAEKKGKSNNLSAEQQIEHWAKIGKVMEENPDLTYDFVKESLLSKSEFDSGDFKQYKRRT</sequence>
<geneLocation type="plasmid" evidence="1 2">
    <name>pVP-16-VB00198-1</name>
</geneLocation>
<dbReference type="InterPro" id="IPR021831">
    <property type="entry name" value="ParD-like"/>
</dbReference>
<proteinExistence type="predicted"/>
<dbReference type="AlphaFoldDB" id="A0AA46UQG8"/>
<reference evidence="1" key="1">
    <citation type="submission" date="2022-05" db="EMBL/GenBank/DDBJ databases">
        <title>Megaplasmid of Vibrio parahaemolyticus.</title>
        <authorList>
            <person name="Strauch E."/>
            <person name="Borowiak M."/>
        </authorList>
    </citation>
    <scope>NUCLEOTIDE SEQUENCE</scope>
    <source>
        <strain evidence="1">16-VB00198</strain>
        <plasmid evidence="1">pVP-16-VB00198-1</plasmid>
    </source>
</reference>
<name>A0AA46UQG8_VIBPH</name>
<evidence type="ECO:0000313" key="2">
    <source>
        <dbReference type="Proteomes" id="UP001163036"/>
    </source>
</evidence>
<organism evidence="1 2">
    <name type="scientific">Vibrio parahaemolyticus</name>
    <dbReference type="NCBI Taxonomy" id="670"/>
    <lineage>
        <taxon>Bacteria</taxon>
        <taxon>Pseudomonadati</taxon>
        <taxon>Pseudomonadota</taxon>
        <taxon>Gammaproteobacteria</taxon>
        <taxon>Vibrionales</taxon>
        <taxon>Vibrionaceae</taxon>
        <taxon>Vibrio</taxon>
    </lineage>
</organism>